<dbReference type="RefSeq" id="WP_394850616.1">
    <property type="nucleotide sequence ID" value="NZ_CP089982.1"/>
</dbReference>
<dbReference type="Pfam" id="PF04679">
    <property type="entry name" value="DNA_ligase_A_C"/>
    <property type="match status" value="1"/>
</dbReference>
<dbReference type="PANTHER" id="PTHR42705">
    <property type="entry name" value="BIFUNCTIONAL NON-HOMOLOGOUS END JOINING PROTEIN LIGD"/>
    <property type="match status" value="1"/>
</dbReference>
<dbReference type="CDD" id="cd07971">
    <property type="entry name" value="OBF_DNA_ligase_LigD"/>
    <property type="match status" value="1"/>
</dbReference>
<keyword evidence="10" id="KW-0378">Hydrolase</keyword>
<evidence type="ECO:0000256" key="18">
    <source>
        <dbReference type="ARBA" id="ARBA00023268"/>
    </source>
</evidence>
<evidence type="ECO:0000256" key="15">
    <source>
        <dbReference type="ARBA" id="ARBA00023172"/>
    </source>
</evidence>
<evidence type="ECO:0000256" key="20">
    <source>
        <dbReference type="ARBA" id="ARBA00034003"/>
    </source>
</evidence>
<dbReference type="SUPFAM" id="SSF50249">
    <property type="entry name" value="Nucleic acid-binding proteins"/>
    <property type="match status" value="1"/>
</dbReference>
<keyword evidence="9" id="KW-0227">DNA damage</keyword>
<evidence type="ECO:0000256" key="19">
    <source>
        <dbReference type="ARBA" id="ARBA00029943"/>
    </source>
</evidence>
<comment type="catalytic activity">
    <reaction evidence="20">
        <text>ATP + (deoxyribonucleotide)n-3'-hydroxyl + 5'-phospho-(deoxyribonucleotide)m = (deoxyribonucleotide)n+m + AMP + diphosphate.</text>
        <dbReference type="EC" id="6.5.1.1"/>
    </reaction>
</comment>
<keyword evidence="7" id="KW-0479">Metal-binding</keyword>
<dbReference type="InterPro" id="IPR014143">
    <property type="entry name" value="NHEJ_ligase_prk"/>
</dbReference>
<proteinExistence type="predicted"/>
<evidence type="ECO:0000256" key="5">
    <source>
        <dbReference type="ARBA" id="ARBA00022695"/>
    </source>
</evidence>
<evidence type="ECO:0000256" key="12">
    <source>
        <dbReference type="ARBA" id="ARBA00022840"/>
    </source>
</evidence>
<dbReference type="Gene3D" id="2.40.50.140">
    <property type="entry name" value="Nucleic acid-binding proteins"/>
    <property type="match status" value="1"/>
</dbReference>
<evidence type="ECO:0000256" key="4">
    <source>
        <dbReference type="ARBA" id="ARBA00022679"/>
    </source>
</evidence>
<keyword evidence="24" id="KW-1185">Reference proteome</keyword>
<evidence type="ECO:0000256" key="7">
    <source>
        <dbReference type="ARBA" id="ARBA00022723"/>
    </source>
</evidence>
<dbReference type="Pfam" id="PF01068">
    <property type="entry name" value="DNA_ligase_A_M"/>
    <property type="match status" value="1"/>
</dbReference>
<dbReference type="NCBIfam" id="TIGR02776">
    <property type="entry name" value="NHEJ_ligase_prk"/>
    <property type="match status" value="1"/>
</dbReference>
<keyword evidence="8" id="KW-0547">Nucleotide-binding</keyword>
<feature type="domain" description="ATP-dependent DNA ligase family profile" evidence="22">
    <location>
        <begin position="351"/>
        <end position="475"/>
    </location>
</feature>
<dbReference type="InterPro" id="IPR012309">
    <property type="entry name" value="DNA_ligase_ATP-dep_C"/>
</dbReference>
<dbReference type="Pfam" id="PF13298">
    <property type="entry name" value="LigD_N"/>
    <property type="match status" value="1"/>
</dbReference>
<dbReference type="EC" id="6.5.1.1" evidence="2"/>
<evidence type="ECO:0000259" key="22">
    <source>
        <dbReference type="PROSITE" id="PS50160"/>
    </source>
</evidence>
<evidence type="ECO:0000256" key="13">
    <source>
        <dbReference type="ARBA" id="ARBA00022932"/>
    </source>
</evidence>
<dbReference type="InterPro" id="IPR052171">
    <property type="entry name" value="NHEJ_LigD"/>
</dbReference>
<dbReference type="PANTHER" id="PTHR42705:SF2">
    <property type="entry name" value="BIFUNCTIONAL NON-HOMOLOGOUS END JOINING PROTEIN LIGD"/>
    <property type="match status" value="1"/>
</dbReference>
<keyword evidence="3 23" id="KW-0436">Ligase</keyword>
<protein>
    <recommendedName>
        <fullName evidence="2">DNA ligase (ATP)</fullName>
        <ecNumber evidence="2">6.5.1.1</ecNumber>
    </recommendedName>
    <alternativeName>
        <fullName evidence="19">NHEJ DNA polymerase</fullName>
    </alternativeName>
</protein>
<evidence type="ECO:0000256" key="10">
    <source>
        <dbReference type="ARBA" id="ARBA00022801"/>
    </source>
</evidence>
<evidence type="ECO:0000256" key="6">
    <source>
        <dbReference type="ARBA" id="ARBA00022722"/>
    </source>
</evidence>
<evidence type="ECO:0000256" key="17">
    <source>
        <dbReference type="ARBA" id="ARBA00023211"/>
    </source>
</evidence>
<keyword evidence="12" id="KW-0067">ATP-binding</keyword>
<dbReference type="Pfam" id="PF21686">
    <property type="entry name" value="LigD_Prim-Pol"/>
    <property type="match status" value="1"/>
</dbReference>
<dbReference type="InterPro" id="IPR014145">
    <property type="entry name" value="LigD_pol_dom"/>
</dbReference>
<dbReference type="NCBIfam" id="TIGR02777">
    <property type="entry name" value="LigD_PE_dom"/>
    <property type="match status" value="1"/>
</dbReference>
<dbReference type="InterPro" id="IPR014144">
    <property type="entry name" value="LigD_PE_domain"/>
</dbReference>
<evidence type="ECO:0000313" key="23">
    <source>
        <dbReference type="EMBL" id="WXA99974.1"/>
    </source>
</evidence>
<keyword evidence="15" id="KW-0233">DNA recombination</keyword>
<evidence type="ECO:0000256" key="3">
    <source>
        <dbReference type="ARBA" id="ARBA00022598"/>
    </source>
</evidence>
<dbReference type="NCBIfam" id="TIGR02778">
    <property type="entry name" value="ligD_pol"/>
    <property type="match status" value="1"/>
</dbReference>
<dbReference type="PROSITE" id="PS50160">
    <property type="entry name" value="DNA_LIGASE_A3"/>
    <property type="match status" value="1"/>
</dbReference>
<name>A0ABZ2KN66_9BACT</name>
<dbReference type="InterPro" id="IPR012340">
    <property type="entry name" value="NA-bd_OB-fold"/>
</dbReference>
<dbReference type="NCBIfam" id="TIGR02779">
    <property type="entry name" value="NHEJ_ligase_lig"/>
    <property type="match status" value="1"/>
</dbReference>
<dbReference type="InterPro" id="IPR012310">
    <property type="entry name" value="DNA_ligase_ATP-dep_cent"/>
</dbReference>
<keyword evidence="11" id="KW-0269">Exonuclease</keyword>
<evidence type="ECO:0000256" key="8">
    <source>
        <dbReference type="ARBA" id="ARBA00022741"/>
    </source>
</evidence>
<dbReference type="CDD" id="cd04861">
    <property type="entry name" value="LigD_Pol_like"/>
    <property type="match status" value="1"/>
</dbReference>
<dbReference type="SUPFAM" id="SSF56091">
    <property type="entry name" value="DNA ligase/mRNA capping enzyme, catalytic domain"/>
    <property type="match status" value="1"/>
</dbReference>
<dbReference type="InterPro" id="IPR014146">
    <property type="entry name" value="LigD_ligase_dom"/>
</dbReference>
<dbReference type="EMBL" id="CP089982">
    <property type="protein sequence ID" value="WXA99974.1"/>
    <property type="molecule type" value="Genomic_DNA"/>
</dbReference>
<keyword evidence="4" id="KW-0808">Transferase</keyword>
<dbReference type="Gene3D" id="3.30.1490.70">
    <property type="match status" value="1"/>
</dbReference>
<evidence type="ECO:0000256" key="16">
    <source>
        <dbReference type="ARBA" id="ARBA00023204"/>
    </source>
</evidence>
<dbReference type="GO" id="GO:0003910">
    <property type="term" value="F:DNA ligase (ATP) activity"/>
    <property type="evidence" value="ECO:0007669"/>
    <property type="project" value="UniProtKB-EC"/>
</dbReference>
<dbReference type="Gene3D" id="3.90.920.10">
    <property type="entry name" value="DNA primase, PRIM domain"/>
    <property type="match status" value="1"/>
</dbReference>
<keyword evidence="13" id="KW-0239">DNA-directed DNA polymerase</keyword>
<evidence type="ECO:0000256" key="9">
    <source>
        <dbReference type="ARBA" id="ARBA00022763"/>
    </source>
</evidence>
<accession>A0ABZ2KN66</accession>
<sequence length="885" mass="98599">MGDKSFDKLEKYRNKRNFEVTPEPDGTEKTSSHRSRSPVKKTTSSRTKDVPADAIPTSPTAVATGAGVFVIQKHDARRLHYDLRIELGGTMMSWAVPKGPSYDPNVKRLAVEVEDHPMDYNDFEGRIPDGEYGAGDVLIWDRGTYEPAPMNGVPTAIKGNQAELLAWMREKGHFHLRFSGEKLHGGWHLVRTKRRGETKESKPQWLFFKAHDEMANPELDIVTSRPESVVSGLRATRGPLRASASPIAQSARELLLAIGEVSKATNGPLVGDGSLYLFEVKFDGYRLLAGKAGNDVRLFSRKSNDWTDRFALIASSIARLPAREVVIDGEACAVDDEGRPSFEALQRWLGGDTKSAQIAFAAFDLLWLDGRDLRKSPIEERRELLKALLQGAKPPLSFSSAMEGKASDLLAAAKRAGLEGLIAKRKGSLYTPGNNANWVKLKFEQRQDAVVCGYLPLKGAEVVGALLVAVHDSRGGDLVYAGRVGTGFDDRLRARLAEQLDAMRVATPKMLNVPKLPKPRFCEPRLVCEVGLGEWTSERIMRFPRFIAMREDKSPEECIREDAVGHASPRPPPVREVKETSVKLANPTKILYPRDGITKQDVFDYYTDIAPVMLPHLQGRPIHMQRWPHGIDDEEWFQHRLPPKAPDFVRRIAFLRDKAPWYKLNEKGPIKERIVVDNLETLQWLANLAALTLHQWASHAPPEATSTTQVHNALAQADYVVIDLDPGEATRWEEIIQVAHAVRTLLEALSLTSVVKTSGKRGLHIVIPLARGPSHEDAVHFAEQVARAVAKVMPSISTVERIKEKRRGRLYVDYGQNGGGRTIVCPYTLRAADRAPVSAPLRWEEVTNALDPRAFNLRTMRARIEQYGDLYAPCLEPTQTLPAVS</sequence>
<evidence type="ECO:0000256" key="14">
    <source>
        <dbReference type="ARBA" id="ARBA00023125"/>
    </source>
</evidence>
<organism evidence="23 24">
    <name type="scientific">Pendulispora brunnea</name>
    <dbReference type="NCBI Taxonomy" id="2905690"/>
    <lineage>
        <taxon>Bacteria</taxon>
        <taxon>Pseudomonadati</taxon>
        <taxon>Myxococcota</taxon>
        <taxon>Myxococcia</taxon>
        <taxon>Myxococcales</taxon>
        <taxon>Sorangiineae</taxon>
        <taxon>Pendulisporaceae</taxon>
        <taxon>Pendulispora</taxon>
    </lineage>
</organism>
<evidence type="ECO:0000256" key="21">
    <source>
        <dbReference type="SAM" id="MobiDB-lite"/>
    </source>
</evidence>
<comment type="cofactor">
    <cofactor evidence="1">
        <name>Mn(2+)</name>
        <dbReference type="ChEBI" id="CHEBI:29035"/>
    </cofactor>
</comment>
<dbReference type="Gene3D" id="3.30.470.30">
    <property type="entry name" value="DNA ligase/mRNA capping enzyme"/>
    <property type="match status" value="1"/>
</dbReference>
<keyword evidence="6" id="KW-0540">Nuclease</keyword>
<keyword evidence="17" id="KW-0464">Manganese</keyword>
<evidence type="ECO:0000256" key="2">
    <source>
        <dbReference type="ARBA" id="ARBA00012727"/>
    </source>
</evidence>
<gene>
    <name evidence="23" type="primary">ligD</name>
    <name evidence="23" type="ORF">LZC95_24555</name>
</gene>
<evidence type="ECO:0000313" key="24">
    <source>
        <dbReference type="Proteomes" id="UP001379533"/>
    </source>
</evidence>
<keyword evidence="18" id="KW-0511">Multifunctional enzyme</keyword>
<keyword evidence="14" id="KW-0238">DNA-binding</keyword>
<dbReference type="CDD" id="cd07906">
    <property type="entry name" value="Adenylation_DNA_ligase_LigD_LigC"/>
    <property type="match status" value="1"/>
</dbReference>
<evidence type="ECO:0000256" key="11">
    <source>
        <dbReference type="ARBA" id="ARBA00022839"/>
    </source>
</evidence>
<dbReference type="Proteomes" id="UP001379533">
    <property type="component" value="Chromosome"/>
</dbReference>
<keyword evidence="16" id="KW-0234">DNA repair</keyword>
<evidence type="ECO:0000256" key="1">
    <source>
        <dbReference type="ARBA" id="ARBA00001936"/>
    </source>
</evidence>
<feature type="compositionally biased region" description="Basic and acidic residues" evidence="21">
    <location>
        <begin position="1"/>
        <end position="18"/>
    </location>
</feature>
<reference evidence="23 24" key="1">
    <citation type="submission" date="2021-12" db="EMBL/GenBank/DDBJ databases">
        <title>Discovery of the Pendulisporaceae a myxobacterial family with distinct sporulation behavior and unique specialized metabolism.</title>
        <authorList>
            <person name="Garcia R."/>
            <person name="Popoff A."/>
            <person name="Bader C.D."/>
            <person name="Loehr J."/>
            <person name="Walesch S."/>
            <person name="Walt C."/>
            <person name="Boldt J."/>
            <person name="Bunk B."/>
            <person name="Haeckl F.J.F.P.J."/>
            <person name="Gunesch A.P."/>
            <person name="Birkelbach J."/>
            <person name="Nuebel U."/>
            <person name="Pietschmann T."/>
            <person name="Bach T."/>
            <person name="Mueller R."/>
        </authorList>
    </citation>
    <scope>NUCLEOTIDE SEQUENCE [LARGE SCALE GENOMIC DNA]</scope>
    <source>
        <strain evidence="23 24">MSr12523</strain>
    </source>
</reference>
<feature type="region of interest" description="Disordered" evidence="21">
    <location>
        <begin position="1"/>
        <end position="58"/>
    </location>
</feature>
<keyword evidence="5" id="KW-0548">Nucleotidyltransferase</keyword>